<name>H3NNL2_9FIRM</name>
<organism evidence="2 3">
    <name type="scientific">Helcococcus kunzii ATCC 51366</name>
    <dbReference type="NCBI Taxonomy" id="883114"/>
    <lineage>
        <taxon>Bacteria</taxon>
        <taxon>Bacillati</taxon>
        <taxon>Bacillota</taxon>
        <taxon>Tissierellia</taxon>
        <taxon>Tissierellales</taxon>
        <taxon>Peptoniphilaceae</taxon>
        <taxon>Helcococcus</taxon>
    </lineage>
</organism>
<dbReference type="GeneID" id="96998916"/>
<gene>
    <name evidence="2" type="ORF">HMPREF9709_00923</name>
</gene>
<dbReference type="STRING" id="883114.HMPREF9709_00923"/>
<keyword evidence="3" id="KW-1185">Reference proteome</keyword>
<keyword evidence="1" id="KW-1133">Transmembrane helix</keyword>
<dbReference type="RefSeq" id="WP_005398367.1">
    <property type="nucleotide sequence ID" value="NZ_JH601088.1"/>
</dbReference>
<protein>
    <recommendedName>
        <fullName evidence="4">Cell division protein FtsL</fullName>
    </recommendedName>
</protein>
<dbReference type="Proteomes" id="UP000004191">
    <property type="component" value="Unassembled WGS sequence"/>
</dbReference>
<dbReference type="HOGENOM" id="CLU_1666990_0_0_9"/>
<evidence type="ECO:0000256" key="1">
    <source>
        <dbReference type="SAM" id="Phobius"/>
    </source>
</evidence>
<feature type="transmembrane region" description="Helical" evidence="1">
    <location>
        <begin position="40"/>
        <end position="62"/>
    </location>
</feature>
<sequence>MEGLKRIQTNSLNRTRAISLPEEKRKSKVRSKSINYGKMFRNFAIVNTCLIVLLIVLLSVGYTDLLSISSNNSILESKNNELSVEVSSLKEIVAPFNSDKRIESIAKSRLDMVYPSSEDIAKVEENNEEKLISINDFTVDSQENNSNSIFTVLTNFFR</sequence>
<keyword evidence="1" id="KW-0812">Transmembrane</keyword>
<evidence type="ECO:0000313" key="2">
    <source>
        <dbReference type="EMBL" id="EHR33987.1"/>
    </source>
</evidence>
<dbReference type="AlphaFoldDB" id="H3NNL2"/>
<dbReference type="OrthoDB" id="1778647at2"/>
<accession>H3NNL2</accession>
<evidence type="ECO:0008006" key="4">
    <source>
        <dbReference type="Google" id="ProtNLM"/>
    </source>
</evidence>
<reference evidence="2 3" key="1">
    <citation type="submission" date="2012-01" db="EMBL/GenBank/DDBJ databases">
        <title>The Genome Sequence of Helcococcus kunzii ATCC 51366.</title>
        <authorList>
            <consortium name="The Broad Institute Genome Sequencing Platform"/>
            <person name="Earl A."/>
            <person name="Ward D."/>
            <person name="Feldgarden M."/>
            <person name="Gevers D."/>
            <person name="Huys G."/>
            <person name="Young S.K."/>
            <person name="Zeng Q."/>
            <person name="Gargeya S."/>
            <person name="Fitzgerald M."/>
            <person name="Haas B."/>
            <person name="Abouelleil A."/>
            <person name="Alvarado L."/>
            <person name="Arachchi H.M."/>
            <person name="Berlin A."/>
            <person name="Chapman S.B."/>
            <person name="Gearin G."/>
            <person name="Goldberg J."/>
            <person name="Griggs A."/>
            <person name="Gujja S."/>
            <person name="Hansen M."/>
            <person name="Heiman D."/>
            <person name="Howarth C."/>
            <person name="Larimer J."/>
            <person name="Lui A."/>
            <person name="MacDonald P.J.P."/>
            <person name="McCowen C."/>
            <person name="Montmayeur A."/>
            <person name="Murphy C."/>
            <person name="Neiman D."/>
            <person name="Pearson M."/>
            <person name="Priest M."/>
            <person name="Roberts A."/>
            <person name="Saif S."/>
            <person name="Shea T."/>
            <person name="Sisk P."/>
            <person name="Stolte C."/>
            <person name="Sykes S."/>
            <person name="Wortman J."/>
            <person name="Nusbaum C."/>
            <person name="Birren B."/>
        </authorList>
    </citation>
    <scope>NUCLEOTIDE SEQUENCE [LARGE SCALE GENOMIC DNA]</scope>
    <source>
        <strain evidence="2 3">ATCC 51366</strain>
    </source>
</reference>
<proteinExistence type="predicted"/>
<dbReference type="EMBL" id="AGEI01000021">
    <property type="protein sequence ID" value="EHR33987.1"/>
    <property type="molecule type" value="Genomic_DNA"/>
</dbReference>
<comment type="caution">
    <text evidence="2">The sequence shown here is derived from an EMBL/GenBank/DDBJ whole genome shotgun (WGS) entry which is preliminary data.</text>
</comment>
<keyword evidence="1" id="KW-0472">Membrane</keyword>
<evidence type="ECO:0000313" key="3">
    <source>
        <dbReference type="Proteomes" id="UP000004191"/>
    </source>
</evidence>